<proteinExistence type="predicted"/>
<evidence type="ECO:0000313" key="2">
    <source>
        <dbReference type="Proteomes" id="UP000886819"/>
    </source>
</evidence>
<reference evidence="1" key="1">
    <citation type="submission" date="2020-10" db="EMBL/GenBank/DDBJ databases">
        <authorList>
            <person name="Gilroy R."/>
        </authorList>
    </citation>
    <scope>NUCLEOTIDE SEQUENCE</scope>
    <source>
        <strain evidence="1">ChiHile30-977</strain>
    </source>
</reference>
<comment type="caution">
    <text evidence="1">The sequence shown here is derived from an EMBL/GenBank/DDBJ whole genome shotgun (WGS) entry which is preliminary data.</text>
</comment>
<sequence>MLEQNGKPGEKRRGWVGFVEGDAVNFMNQYQIEKMTLDDGAGNKAKLTRLKDNAIKVECTSSNIL</sequence>
<dbReference type="AlphaFoldDB" id="A0A9D0YYI9"/>
<name>A0A9D0YYI9_9FIRM</name>
<gene>
    <name evidence="1" type="ORF">IAA66_06270</name>
</gene>
<organism evidence="1 2">
    <name type="scientific">Candidatus Avichristensenella intestinipullorum</name>
    <dbReference type="NCBI Taxonomy" id="2840693"/>
    <lineage>
        <taxon>Bacteria</taxon>
        <taxon>Bacillati</taxon>
        <taxon>Bacillota</taxon>
        <taxon>Clostridia</taxon>
        <taxon>Candidatus Avichristensenella</taxon>
    </lineage>
</organism>
<evidence type="ECO:0000313" key="1">
    <source>
        <dbReference type="EMBL" id="HIQ63178.1"/>
    </source>
</evidence>
<dbReference type="EMBL" id="DVFI01000092">
    <property type="protein sequence ID" value="HIQ63178.1"/>
    <property type="molecule type" value="Genomic_DNA"/>
</dbReference>
<accession>A0A9D0YYI9</accession>
<dbReference type="Proteomes" id="UP000886819">
    <property type="component" value="Unassembled WGS sequence"/>
</dbReference>
<reference evidence="1" key="2">
    <citation type="journal article" date="2021" name="PeerJ">
        <title>Extensive microbial diversity within the chicken gut microbiome revealed by metagenomics and culture.</title>
        <authorList>
            <person name="Gilroy R."/>
            <person name="Ravi A."/>
            <person name="Getino M."/>
            <person name="Pursley I."/>
            <person name="Horton D.L."/>
            <person name="Alikhan N.F."/>
            <person name="Baker D."/>
            <person name="Gharbi K."/>
            <person name="Hall N."/>
            <person name="Watson M."/>
            <person name="Adriaenssens E.M."/>
            <person name="Foster-Nyarko E."/>
            <person name="Jarju S."/>
            <person name="Secka A."/>
            <person name="Antonio M."/>
            <person name="Oren A."/>
            <person name="Chaudhuri R.R."/>
            <person name="La Ragione R."/>
            <person name="Hildebrand F."/>
            <person name="Pallen M.J."/>
        </authorList>
    </citation>
    <scope>NUCLEOTIDE SEQUENCE</scope>
    <source>
        <strain evidence="1">ChiHile30-977</strain>
    </source>
</reference>
<protein>
    <submittedName>
        <fullName evidence="1">Uncharacterized protein</fullName>
    </submittedName>
</protein>